<dbReference type="GO" id="GO:0016442">
    <property type="term" value="C:RISC complex"/>
    <property type="evidence" value="ECO:0007669"/>
    <property type="project" value="TreeGrafter"/>
</dbReference>
<dbReference type="CDD" id="cd19862">
    <property type="entry name" value="DSRM_PRKRA-like_rpt1"/>
    <property type="match status" value="1"/>
</dbReference>
<keyword evidence="5" id="KW-1185">Reference proteome</keyword>
<feature type="domain" description="DRBM" evidence="3">
    <location>
        <begin position="13"/>
        <end position="80"/>
    </location>
</feature>
<dbReference type="Proteomes" id="UP000270296">
    <property type="component" value="Unassembled WGS sequence"/>
</dbReference>
<dbReference type="AlphaFoldDB" id="A0A183J031"/>
<dbReference type="GO" id="GO:0030422">
    <property type="term" value="P:siRNA processing"/>
    <property type="evidence" value="ECO:0007669"/>
    <property type="project" value="TreeGrafter"/>
</dbReference>
<proteinExistence type="predicted"/>
<dbReference type="GO" id="GO:0003725">
    <property type="term" value="F:double-stranded RNA binding"/>
    <property type="evidence" value="ECO:0007669"/>
    <property type="project" value="TreeGrafter"/>
</dbReference>
<evidence type="ECO:0000313" key="4">
    <source>
        <dbReference type="EMBL" id="VDP22022.1"/>
    </source>
</evidence>
<dbReference type="EMBL" id="UZAM01012472">
    <property type="protein sequence ID" value="VDP22022.1"/>
    <property type="molecule type" value="Genomic_DNA"/>
</dbReference>
<dbReference type="GO" id="GO:0005634">
    <property type="term" value="C:nucleus"/>
    <property type="evidence" value="ECO:0007669"/>
    <property type="project" value="TreeGrafter"/>
</dbReference>
<evidence type="ECO:0000256" key="1">
    <source>
        <dbReference type="ARBA" id="ARBA00022884"/>
    </source>
</evidence>
<evidence type="ECO:0000259" key="3">
    <source>
        <dbReference type="PROSITE" id="PS50137"/>
    </source>
</evidence>
<reference evidence="4 5" key="2">
    <citation type="submission" date="2018-11" db="EMBL/GenBank/DDBJ databases">
        <authorList>
            <consortium name="Pathogen Informatics"/>
        </authorList>
    </citation>
    <scope>NUCLEOTIDE SEQUENCE [LARGE SCALE GENOMIC DNA]</scope>
</reference>
<name>A0A183J031_9BILA</name>
<dbReference type="PANTHER" id="PTHR46205">
    <property type="entry name" value="LOQUACIOUS, ISOFORM B"/>
    <property type="match status" value="1"/>
</dbReference>
<gene>
    <name evidence="4" type="ORF">SBAD_LOCUS9229</name>
</gene>
<dbReference type="GO" id="GO:0070578">
    <property type="term" value="C:RISC-loading complex"/>
    <property type="evidence" value="ECO:0007669"/>
    <property type="project" value="TreeGrafter"/>
</dbReference>
<dbReference type="WBParaSite" id="SBAD_0000956001-mRNA-1">
    <property type="protein sequence ID" value="SBAD_0000956001-mRNA-1"/>
    <property type="gene ID" value="SBAD_0000956001"/>
</dbReference>
<dbReference type="Pfam" id="PF00035">
    <property type="entry name" value="dsrm"/>
    <property type="match status" value="1"/>
</dbReference>
<dbReference type="PANTHER" id="PTHR46205:SF3">
    <property type="entry name" value="LOQUACIOUS, ISOFORM B"/>
    <property type="match status" value="1"/>
</dbReference>
<accession>A0A183J031</accession>
<dbReference type="GO" id="GO:0035197">
    <property type="term" value="F:siRNA binding"/>
    <property type="evidence" value="ECO:0007669"/>
    <property type="project" value="TreeGrafter"/>
</dbReference>
<dbReference type="OrthoDB" id="10056847at2759"/>
<evidence type="ECO:0000313" key="6">
    <source>
        <dbReference type="WBParaSite" id="SBAD_0000956001-mRNA-1"/>
    </source>
</evidence>
<organism evidence="6">
    <name type="scientific">Soboliphyme baturini</name>
    <dbReference type="NCBI Taxonomy" id="241478"/>
    <lineage>
        <taxon>Eukaryota</taxon>
        <taxon>Metazoa</taxon>
        <taxon>Ecdysozoa</taxon>
        <taxon>Nematoda</taxon>
        <taxon>Enoplea</taxon>
        <taxon>Dorylaimia</taxon>
        <taxon>Dioctophymatida</taxon>
        <taxon>Dioctophymatoidea</taxon>
        <taxon>Soboliphymatidae</taxon>
        <taxon>Soboliphyme</taxon>
    </lineage>
</organism>
<evidence type="ECO:0000313" key="5">
    <source>
        <dbReference type="Proteomes" id="UP000270296"/>
    </source>
</evidence>
<reference evidence="6" key="1">
    <citation type="submission" date="2016-06" db="UniProtKB">
        <authorList>
            <consortium name="WormBaseParasite"/>
        </authorList>
    </citation>
    <scope>IDENTIFICATION</scope>
</reference>
<dbReference type="SMART" id="SM00358">
    <property type="entry name" value="DSRM"/>
    <property type="match status" value="1"/>
</dbReference>
<dbReference type="GO" id="GO:0005737">
    <property type="term" value="C:cytoplasm"/>
    <property type="evidence" value="ECO:0007669"/>
    <property type="project" value="TreeGrafter"/>
</dbReference>
<protein>
    <submittedName>
        <fullName evidence="6">DRBM domain-containing protein</fullName>
    </submittedName>
</protein>
<dbReference type="Gene3D" id="3.30.160.20">
    <property type="match status" value="2"/>
</dbReference>
<evidence type="ECO:0000256" key="2">
    <source>
        <dbReference type="PROSITE-ProRule" id="PRU00266"/>
    </source>
</evidence>
<sequence length="175" mass="19595">MDTHPSTGIIVKTPISFLQDLCSKKRTIATYNLVTAEGQIHEPTYVYHLTVDDLSSYGFGKSKKIAKHMAAQILLERIVELEKYTDWGIPGKSQEEAREYLRQAIPEYYENSQSADVDVSNGEMLSVVGAVTELQGMCLLNRWPSADYREIAADGPPHDRMFRFAVVLGEYSACG</sequence>
<dbReference type="SUPFAM" id="SSF54768">
    <property type="entry name" value="dsRNA-binding domain-like"/>
    <property type="match status" value="2"/>
</dbReference>
<dbReference type="GO" id="GO:0070920">
    <property type="term" value="P:regulation of regulatory ncRNA processing"/>
    <property type="evidence" value="ECO:0007669"/>
    <property type="project" value="TreeGrafter"/>
</dbReference>
<dbReference type="InterPro" id="IPR051247">
    <property type="entry name" value="RLC_Component"/>
</dbReference>
<keyword evidence="1 2" id="KW-0694">RNA-binding</keyword>
<dbReference type="InterPro" id="IPR014720">
    <property type="entry name" value="dsRBD_dom"/>
</dbReference>
<dbReference type="PROSITE" id="PS50137">
    <property type="entry name" value="DS_RBD"/>
    <property type="match status" value="1"/>
</dbReference>